<feature type="domain" description="PGG" evidence="8">
    <location>
        <begin position="284"/>
        <end position="389"/>
    </location>
</feature>
<dbReference type="PANTHER" id="PTHR24186">
    <property type="entry name" value="PROTEIN PHOSPHATASE 1 REGULATORY SUBUNIT"/>
    <property type="match status" value="1"/>
</dbReference>
<evidence type="ECO:0000256" key="4">
    <source>
        <dbReference type="ARBA" id="ARBA00022989"/>
    </source>
</evidence>
<dbReference type="SMART" id="SM00248">
    <property type="entry name" value="ANK"/>
    <property type="match status" value="4"/>
</dbReference>
<comment type="caution">
    <text evidence="9">The sequence shown here is derived from an EMBL/GenBank/DDBJ whole genome shotgun (WGS) entry which is preliminary data.</text>
</comment>
<dbReference type="InterPro" id="IPR036770">
    <property type="entry name" value="Ankyrin_rpt-contain_sf"/>
</dbReference>
<feature type="transmembrane region" description="Helical" evidence="7">
    <location>
        <begin position="395"/>
        <end position="417"/>
    </location>
</feature>
<feature type="transmembrane region" description="Helical" evidence="7">
    <location>
        <begin position="371"/>
        <end position="389"/>
    </location>
</feature>
<evidence type="ECO:0000256" key="1">
    <source>
        <dbReference type="ARBA" id="ARBA00004141"/>
    </source>
</evidence>
<dbReference type="GO" id="GO:0005886">
    <property type="term" value="C:plasma membrane"/>
    <property type="evidence" value="ECO:0007669"/>
    <property type="project" value="TreeGrafter"/>
</dbReference>
<evidence type="ECO:0000256" key="3">
    <source>
        <dbReference type="ARBA" id="ARBA00022737"/>
    </source>
</evidence>
<dbReference type="OrthoDB" id="1847170at2759"/>
<feature type="transmembrane region" description="Helical" evidence="7">
    <location>
        <begin position="338"/>
        <end position="359"/>
    </location>
</feature>
<protein>
    <submittedName>
        <fullName evidence="9">Ankyrin repeat-containing protein</fullName>
    </submittedName>
</protein>
<dbReference type="Proteomes" id="UP000623129">
    <property type="component" value="Unassembled WGS sequence"/>
</dbReference>
<comment type="subcellular location">
    <subcellularLocation>
        <location evidence="1">Membrane</location>
        <topology evidence="1">Multi-pass membrane protein</topology>
    </subcellularLocation>
</comment>
<dbReference type="InterPro" id="IPR002110">
    <property type="entry name" value="Ankyrin_rpt"/>
</dbReference>
<dbReference type="EMBL" id="SWLB01000025">
    <property type="protein sequence ID" value="KAF3322050.1"/>
    <property type="molecule type" value="Genomic_DNA"/>
</dbReference>
<proteinExistence type="predicted"/>
<dbReference type="Gene3D" id="1.25.40.20">
    <property type="entry name" value="Ankyrin repeat-containing domain"/>
    <property type="match status" value="1"/>
</dbReference>
<evidence type="ECO:0000313" key="10">
    <source>
        <dbReference type="Proteomes" id="UP000623129"/>
    </source>
</evidence>
<dbReference type="Pfam" id="PF13962">
    <property type="entry name" value="PGG"/>
    <property type="match status" value="1"/>
</dbReference>
<keyword evidence="5" id="KW-0040">ANK repeat</keyword>
<evidence type="ECO:0000256" key="7">
    <source>
        <dbReference type="SAM" id="Phobius"/>
    </source>
</evidence>
<sequence length="444" mass="49427">MHIACRRGYPDVVEELLTIPESSDKGPTNTTAMHTAVVAQQIGNDISSKRPHLASRLCNGHTPLTLAVAIDNLEMVETFMRHDPSLAYINCGACSSEDEEEEDDNDSRKCTHSPFILAVSLGRVEIAKEIATRCPDSAYYCNGTNRVNALHRAVDKEHPKMVAYLLSIPRFRRLINQADSSGKLPLHCAAGMCNTELLRPLLNHEAQDCTTVTADNKSAVDLVYSRNDLYNTRKWNNAYALLSHQICFRASDLSEHRAKKKKMMNLSHVQQEQKKTGYLMPQDKYTKNASLIAILIITITFVAAFSTVHVSAAGYSSAANYNGLPVSVLATKQVPLKVFLITYTIAMLSSLAVCFSATYIREEYKVSARMFLGFAYVATTVAFVSRLYLVSPTSLWPVLVTVITVALICIIAILVRFRFNISGILPRPVSQCFSRLPRFHPPRY</sequence>
<name>A0A833VDX4_9POAL</name>
<accession>A0A833VDX4</accession>
<reference evidence="9" key="1">
    <citation type="submission" date="2020-01" db="EMBL/GenBank/DDBJ databases">
        <title>Genome sequence of Kobresia littledalei, the first chromosome-level genome in the family Cyperaceae.</title>
        <authorList>
            <person name="Qu G."/>
        </authorList>
    </citation>
    <scope>NUCLEOTIDE SEQUENCE</scope>
    <source>
        <strain evidence="9">C.B.Clarke</strain>
        <tissue evidence="9">Leaf</tissue>
    </source>
</reference>
<gene>
    <name evidence="9" type="ORF">FCM35_KLT13191</name>
</gene>
<dbReference type="AlphaFoldDB" id="A0A833VDX4"/>
<evidence type="ECO:0000256" key="5">
    <source>
        <dbReference type="ARBA" id="ARBA00023043"/>
    </source>
</evidence>
<evidence type="ECO:0000313" key="9">
    <source>
        <dbReference type="EMBL" id="KAF3322050.1"/>
    </source>
</evidence>
<organism evidence="9 10">
    <name type="scientific">Carex littledalei</name>
    <dbReference type="NCBI Taxonomy" id="544730"/>
    <lineage>
        <taxon>Eukaryota</taxon>
        <taxon>Viridiplantae</taxon>
        <taxon>Streptophyta</taxon>
        <taxon>Embryophyta</taxon>
        <taxon>Tracheophyta</taxon>
        <taxon>Spermatophyta</taxon>
        <taxon>Magnoliopsida</taxon>
        <taxon>Liliopsida</taxon>
        <taxon>Poales</taxon>
        <taxon>Cyperaceae</taxon>
        <taxon>Cyperoideae</taxon>
        <taxon>Cariceae</taxon>
        <taxon>Carex</taxon>
        <taxon>Carex subgen. Euthyceras</taxon>
    </lineage>
</organism>
<evidence type="ECO:0000256" key="6">
    <source>
        <dbReference type="ARBA" id="ARBA00023136"/>
    </source>
</evidence>
<keyword evidence="4 7" id="KW-1133">Transmembrane helix</keyword>
<feature type="transmembrane region" description="Helical" evidence="7">
    <location>
        <begin position="289"/>
        <end position="318"/>
    </location>
</feature>
<dbReference type="InterPro" id="IPR026961">
    <property type="entry name" value="PGG_dom"/>
</dbReference>
<dbReference type="PANTHER" id="PTHR24186:SF54">
    <property type="entry name" value="PGG DOMAIN-CONTAINING PROTEIN"/>
    <property type="match status" value="1"/>
</dbReference>
<evidence type="ECO:0000256" key="2">
    <source>
        <dbReference type="ARBA" id="ARBA00022692"/>
    </source>
</evidence>
<keyword evidence="2 7" id="KW-0812">Transmembrane</keyword>
<keyword evidence="10" id="KW-1185">Reference proteome</keyword>
<keyword evidence="6 7" id="KW-0472">Membrane</keyword>
<dbReference type="Pfam" id="PF12796">
    <property type="entry name" value="Ank_2"/>
    <property type="match status" value="1"/>
</dbReference>
<dbReference type="SUPFAM" id="SSF48403">
    <property type="entry name" value="Ankyrin repeat"/>
    <property type="match status" value="1"/>
</dbReference>
<evidence type="ECO:0000259" key="8">
    <source>
        <dbReference type="Pfam" id="PF13962"/>
    </source>
</evidence>
<keyword evidence="3" id="KW-0677">Repeat</keyword>